<comment type="similarity">
    <text evidence="1">Belongs to the CWC16 family.</text>
</comment>
<comment type="caution">
    <text evidence="3">The sequence shown here is derived from an EMBL/GenBank/DDBJ whole genome shotgun (WGS) entry which is preliminary data.</text>
</comment>
<dbReference type="PANTHER" id="PTHR12111:SF2">
    <property type="entry name" value="SPLICING FACTOR YJU2B-RELATED"/>
    <property type="match status" value="1"/>
</dbReference>
<dbReference type="PANTHER" id="PTHR12111">
    <property type="entry name" value="SPLICING FACTOR YJU2"/>
    <property type="match status" value="1"/>
</dbReference>
<dbReference type="InterPro" id="IPR007590">
    <property type="entry name" value="Saf4/Yju2"/>
</dbReference>
<dbReference type="GeneID" id="87967898"/>
<dbReference type="Pfam" id="PF04502">
    <property type="entry name" value="Saf4_Yju2"/>
    <property type="match status" value="1"/>
</dbReference>
<name>A0ABR0I9Z7_9PEZI</name>
<evidence type="ECO:0000256" key="2">
    <source>
        <dbReference type="SAM" id="MobiDB-lite"/>
    </source>
</evidence>
<gene>
    <name evidence="3" type="primary">saf4</name>
    <name evidence="3" type="ORF">QC764_407430</name>
</gene>
<organism evidence="3 4">
    <name type="scientific">Podospora pseudoanserina</name>
    <dbReference type="NCBI Taxonomy" id="2609844"/>
    <lineage>
        <taxon>Eukaryota</taxon>
        <taxon>Fungi</taxon>
        <taxon>Dikarya</taxon>
        <taxon>Ascomycota</taxon>
        <taxon>Pezizomycotina</taxon>
        <taxon>Sordariomycetes</taxon>
        <taxon>Sordariomycetidae</taxon>
        <taxon>Sordariales</taxon>
        <taxon>Podosporaceae</taxon>
        <taxon>Podospora</taxon>
    </lineage>
</organism>
<sequence>MQGFNMGRYVPPDLEGLLTSGNPLHKKHPLGSRASKPGLLTVRFEMPFPIWCATCPQPTLIPQGVRFNASKSRSGSYHTTPIYTFTLRHPPCSGTITIQTDPKNTDYVVLSGARRQNVATSTDDLVTTSIKTQREKEEERETAFGKLEKTIADREQARDATVRIDELRDSNERLWEDPFTANRRLRAGFREGRKRREREGERDEGIRERMGLRIKLLPEREEDGLRAGLVDFGGVSEGNEGMGVERVLARPLFEDGKKKEGLKKEGKGRLKREIKADRMRESLVEEIRTNTRAMKDPFLVAFGNNKSSRDKGGGLLPGLKKRKRGAEDEGEKPIPALAPMQPEDTLAGDGKGELKPTAPAGQRALLVSYDSDSA</sequence>
<accession>A0ABR0I9Z7</accession>
<evidence type="ECO:0000256" key="1">
    <source>
        <dbReference type="ARBA" id="ARBA00005595"/>
    </source>
</evidence>
<feature type="region of interest" description="Disordered" evidence="2">
    <location>
        <begin position="302"/>
        <end position="374"/>
    </location>
</feature>
<proteinExistence type="inferred from homology"/>
<reference evidence="3 4" key="1">
    <citation type="journal article" date="2023" name="bioRxiv">
        <title>High-quality genome assemblies of four members of thePodospora anserinaspecies complex.</title>
        <authorList>
            <person name="Ament-Velasquez S.L."/>
            <person name="Vogan A.A."/>
            <person name="Wallerman O."/>
            <person name="Hartmann F."/>
            <person name="Gautier V."/>
            <person name="Silar P."/>
            <person name="Giraud T."/>
            <person name="Johannesson H."/>
        </authorList>
    </citation>
    <scope>NUCLEOTIDE SEQUENCE [LARGE SCALE GENOMIC DNA]</scope>
    <source>
        <strain evidence="3 4">CBS 124.78</strain>
    </source>
</reference>
<protein>
    <submittedName>
        <fullName evidence="3">Protein saf4</fullName>
    </submittedName>
</protein>
<dbReference type="RefSeq" id="XP_062800663.1">
    <property type="nucleotide sequence ID" value="XM_062947033.1"/>
</dbReference>
<dbReference type="Proteomes" id="UP001323617">
    <property type="component" value="Unassembled WGS sequence"/>
</dbReference>
<dbReference type="EMBL" id="JAFFHC010000004">
    <property type="protein sequence ID" value="KAK4677193.1"/>
    <property type="molecule type" value="Genomic_DNA"/>
</dbReference>
<evidence type="ECO:0000313" key="4">
    <source>
        <dbReference type="Proteomes" id="UP001323617"/>
    </source>
</evidence>
<evidence type="ECO:0000313" key="3">
    <source>
        <dbReference type="EMBL" id="KAK4677193.1"/>
    </source>
</evidence>
<keyword evidence="4" id="KW-1185">Reference proteome</keyword>